<dbReference type="OrthoDB" id="8129694at2"/>
<dbReference type="STRING" id="1505087.AYJ54_31225"/>
<evidence type="ECO:0000313" key="2">
    <source>
        <dbReference type="EMBL" id="OAF00718.1"/>
    </source>
</evidence>
<keyword evidence="3" id="KW-1185">Reference proteome</keyword>
<organism evidence="2 3">
    <name type="scientific">Bradyrhizobium centrolobii</name>
    <dbReference type="NCBI Taxonomy" id="1505087"/>
    <lineage>
        <taxon>Bacteria</taxon>
        <taxon>Pseudomonadati</taxon>
        <taxon>Pseudomonadota</taxon>
        <taxon>Alphaproteobacteria</taxon>
        <taxon>Hyphomicrobiales</taxon>
        <taxon>Nitrobacteraceae</taxon>
        <taxon>Bradyrhizobium</taxon>
    </lineage>
</organism>
<evidence type="ECO:0000313" key="3">
    <source>
        <dbReference type="Proteomes" id="UP000076959"/>
    </source>
</evidence>
<accession>A0A176Y9C9</accession>
<proteinExistence type="predicted"/>
<name>A0A176Y9C9_9BRAD</name>
<reference evidence="2 3" key="1">
    <citation type="submission" date="2016-03" db="EMBL/GenBank/DDBJ databases">
        <title>Draft Genome Sequence of the Strain BR 10245 (Bradyrhizobium sp.) isolated from nodules of Centrolobium paraense.</title>
        <authorList>
            <person name="Simoes-Araujo J.L.Sr."/>
            <person name="Barauna A.C."/>
            <person name="Silva K."/>
            <person name="Zilli J.E."/>
        </authorList>
    </citation>
    <scope>NUCLEOTIDE SEQUENCE [LARGE SCALE GENOMIC DNA]</scope>
    <source>
        <strain evidence="2 3">BR 10245</strain>
    </source>
</reference>
<sequence length="90" mass="10044">MDSTLLKFVLPALIILGISAGPAVALEQSCRFIQAKADREACYKRQEEELAARRKPAPPADESKTLESLHQMRQDDEAVYRSIHSICRGC</sequence>
<comment type="caution">
    <text evidence="2">The sequence shown here is derived from an EMBL/GenBank/DDBJ whole genome shotgun (WGS) entry which is preliminary data.</text>
</comment>
<dbReference type="RefSeq" id="WP_082906050.1">
    <property type="nucleotide sequence ID" value="NZ_LUUB01000109.1"/>
</dbReference>
<dbReference type="Proteomes" id="UP000076959">
    <property type="component" value="Unassembled WGS sequence"/>
</dbReference>
<gene>
    <name evidence="2" type="ORF">AYJ54_31225</name>
</gene>
<dbReference type="AlphaFoldDB" id="A0A176Y9C9"/>
<evidence type="ECO:0000256" key="1">
    <source>
        <dbReference type="SAM" id="MobiDB-lite"/>
    </source>
</evidence>
<protein>
    <submittedName>
        <fullName evidence="2">Uncharacterized protein</fullName>
    </submittedName>
</protein>
<dbReference type="EMBL" id="LUUB01000109">
    <property type="protein sequence ID" value="OAF00718.1"/>
    <property type="molecule type" value="Genomic_DNA"/>
</dbReference>
<feature type="region of interest" description="Disordered" evidence="1">
    <location>
        <begin position="49"/>
        <end position="69"/>
    </location>
</feature>